<dbReference type="Pfam" id="PF02798">
    <property type="entry name" value="GST_N"/>
    <property type="match status" value="1"/>
</dbReference>
<dbReference type="RefSeq" id="WP_313913134.1">
    <property type="nucleotide sequence ID" value="NZ_CP135076.1"/>
</dbReference>
<dbReference type="PROSITE" id="PS50404">
    <property type="entry name" value="GST_NTER"/>
    <property type="match status" value="1"/>
</dbReference>
<sequence length="208" mass="23668">MSLVVHHLENSRSQRILWLLEELRLDYRVKRYERDSGTMLAPPELRRVHPLGKAPLLEDDGTVIAETGAIVEYLVEKADGKLGPPPHRRSMLQYRHFLHYAEGSLMPPLFTKLVLSRVPLLGKTAQKRFQPMIDVHLDYVEAELSDRPWFAGDRFTAADVMMSFPLEAARARAGLNESRPATLRWLDTIHQRPGYQAALAKGGPYAYA</sequence>
<dbReference type="Gene3D" id="3.40.30.10">
    <property type="entry name" value="Glutaredoxin"/>
    <property type="match status" value="1"/>
</dbReference>
<dbReference type="PANTHER" id="PTHR44051">
    <property type="entry name" value="GLUTATHIONE S-TRANSFERASE-RELATED"/>
    <property type="match status" value="1"/>
</dbReference>
<dbReference type="PROSITE" id="PS50405">
    <property type="entry name" value="GST_CTER"/>
    <property type="match status" value="1"/>
</dbReference>
<dbReference type="InterPro" id="IPR040079">
    <property type="entry name" value="Glutathione_S-Trfase"/>
</dbReference>
<dbReference type="Proteomes" id="UP001302249">
    <property type="component" value="Chromosome"/>
</dbReference>
<dbReference type="CDD" id="cd03189">
    <property type="entry name" value="GST_C_GTT1_like"/>
    <property type="match status" value="1"/>
</dbReference>
<dbReference type="InterPro" id="IPR036282">
    <property type="entry name" value="Glutathione-S-Trfase_C_sf"/>
</dbReference>
<dbReference type="Gene3D" id="1.20.1050.10">
    <property type="match status" value="1"/>
</dbReference>
<reference evidence="4 5" key="1">
    <citation type="submission" date="2023-09" db="EMBL/GenBank/DDBJ databases">
        <authorList>
            <person name="Rey-Velasco X."/>
        </authorList>
    </citation>
    <scope>NUCLEOTIDE SEQUENCE [LARGE SCALE GENOMIC DNA]</scope>
    <source>
        <strain evidence="4 5">W311</strain>
    </source>
</reference>
<dbReference type="PANTHER" id="PTHR44051:SF9">
    <property type="entry name" value="GLUTATHIONE S-TRANSFERASE 1"/>
    <property type="match status" value="1"/>
</dbReference>
<dbReference type="InterPro" id="IPR036249">
    <property type="entry name" value="Thioredoxin-like_sf"/>
</dbReference>
<gene>
    <name evidence="4" type="ORF">RPR59_08740</name>
</gene>
<accession>A0ABZ0B5H4</accession>
<dbReference type="CDD" id="cd03046">
    <property type="entry name" value="GST_N_GTT1_like"/>
    <property type="match status" value="1"/>
</dbReference>
<dbReference type="InterPro" id="IPR004046">
    <property type="entry name" value="GST_C"/>
</dbReference>
<name>A0ABZ0B5H4_9SPHN</name>
<evidence type="ECO:0000313" key="4">
    <source>
        <dbReference type="EMBL" id="WNO52560.1"/>
    </source>
</evidence>
<keyword evidence="5" id="KW-1185">Reference proteome</keyword>
<evidence type="ECO:0000256" key="1">
    <source>
        <dbReference type="RuleBase" id="RU003494"/>
    </source>
</evidence>
<proteinExistence type="inferred from homology"/>
<dbReference type="SFLD" id="SFLDG01150">
    <property type="entry name" value="Main.1:_Beta-like"/>
    <property type="match status" value="1"/>
</dbReference>
<dbReference type="InterPro" id="IPR004045">
    <property type="entry name" value="Glutathione_S-Trfase_N"/>
</dbReference>
<comment type="similarity">
    <text evidence="1">Belongs to the GST superfamily.</text>
</comment>
<evidence type="ECO:0000259" key="3">
    <source>
        <dbReference type="PROSITE" id="PS50405"/>
    </source>
</evidence>
<dbReference type="SUPFAM" id="SSF47616">
    <property type="entry name" value="GST C-terminal domain-like"/>
    <property type="match status" value="1"/>
</dbReference>
<dbReference type="SFLD" id="SFLDG00358">
    <property type="entry name" value="Main_(cytGST)"/>
    <property type="match status" value="1"/>
</dbReference>
<feature type="domain" description="GST N-terminal" evidence="2">
    <location>
        <begin position="1"/>
        <end position="82"/>
    </location>
</feature>
<evidence type="ECO:0000313" key="5">
    <source>
        <dbReference type="Proteomes" id="UP001302249"/>
    </source>
</evidence>
<organism evidence="4 5">
    <name type="scientific">Stakelama saccharophila</name>
    <dbReference type="NCBI Taxonomy" id="3075605"/>
    <lineage>
        <taxon>Bacteria</taxon>
        <taxon>Pseudomonadati</taxon>
        <taxon>Pseudomonadota</taxon>
        <taxon>Alphaproteobacteria</taxon>
        <taxon>Sphingomonadales</taxon>
        <taxon>Sphingomonadaceae</taxon>
        <taxon>Stakelama</taxon>
    </lineage>
</organism>
<dbReference type="EMBL" id="CP135076">
    <property type="protein sequence ID" value="WNO52560.1"/>
    <property type="molecule type" value="Genomic_DNA"/>
</dbReference>
<feature type="domain" description="GST C-terminal" evidence="3">
    <location>
        <begin position="87"/>
        <end position="208"/>
    </location>
</feature>
<dbReference type="SFLD" id="SFLDS00019">
    <property type="entry name" value="Glutathione_Transferase_(cytos"/>
    <property type="match status" value="1"/>
</dbReference>
<dbReference type="InterPro" id="IPR010987">
    <property type="entry name" value="Glutathione-S-Trfase_C-like"/>
</dbReference>
<dbReference type="Pfam" id="PF00043">
    <property type="entry name" value="GST_C"/>
    <property type="match status" value="1"/>
</dbReference>
<dbReference type="SUPFAM" id="SSF52833">
    <property type="entry name" value="Thioredoxin-like"/>
    <property type="match status" value="1"/>
</dbReference>
<protein>
    <submittedName>
        <fullName evidence="4">Glutathione S-transferase</fullName>
    </submittedName>
</protein>
<evidence type="ECO:0000259" key="2">
    <source>
        <dbReference type="PROSITE" id="PS50404"/>
    </source>
</evidence>